<feature type="compositionally biased region" description="Low complexity" evidence="10">
    <location>
        <begin position="1"/>
        <end position="20"/>
    </location>
</feature>
<dbReference type="GO" id="GO:0010468">
    <property type="term" value="P:regulation of gene expression"/>
    <property type="evidence" value="ECO:0007669"/>
    <property type="project" value="UniProtKB-ARBA"/>
</dbReference>
<dbReference type="InterPro" id="IPR011011">
    <property type="entry name" value="Znf_FYVE_PHD"/>
</dbReference>
<dbReference type="PROSITE" id="PS51533">
    <property type="entry name" value="ADD"/>
    <property type="match status" value="1"/>
</dbReference>
<dbReference type="InterPro" id="IPR046341">
    <property type="entry name" value="SET_dom_sf"/>
</dbReference>
<keyword evidence="6 9" id="KW-0863">Zinc-finger</keyword>
<dbReference type="InterPro" id="IPR001214">
    <property type="entry name" value="SET_dom"/>
</dbReference>
<dbReference type="OrthoDB" id="447227at2759"/>
<keyword evidence="3 15" id="KW-0808">Transferase</keyword>
<dbReference type="PROSITE" id="PS50280">
    <property type="entry name" value="SET"/>
    <property type="match status" value="1"/>
</dbReference>
<dbReference type="PANTHER" id="PTHR46024">
    <property type="entry name" value="HISTONE-LYSINE N-METHYLTRANSFERASE EGGLESS"/>
    <property type="match status" value="1"/>
</dbReference>
<dbReference type="SUPFAM" id="SSF82199">
    <property type="entry name" value="SET domain"/>
    <property type="match status" value="1"/>
</dbReference>
<sequence length="688" mass="76932">MADTSPHSNSSSTKNMSSTPVNRLSCTVRSSDKAQNPGEVHRPSSLHGHIQDRPRSETQRKLRELLTTECLLSMLPCSGCGCEVARLHEHPLFDDIGTCVRCLEYLDPDGSMLTQKVKAAASEGQWQRKLIDTGWERDDDQKEIYCRLCGEGGEILQCEDCVKAICRLCLTRWLGEEHWRHLTESDDKWYCPDCQEEEGVAGGREAPLLRLIREKQLEALVAYLTLKALPVKAAIEEADATVHEVHPTMPPRQHSEWPVWLRNGGSVEVFAARQWRDATVIEVFPETCYCRYRKAHGLWNEEIPADRIRRPGAAASVKDEGDVLLDGRSISVCLPERPVKELTKLTIKEDITKGKTRSMDQVFLDETEEEALSRVVMPQFTYIDSTVAGRSLLGSVIPIRSVGACVGCRGDRCHREPSAKEKELRDIEWSKRSQVTVGGDSDCGKTSLCSWGAYNRKGYLKATMDCVVECNFLCACDYNTCPLRVVQKGITKCLEVFWTGPDRGWGVRCLEPIEAGAFICEYAGELLSEAVTEVRGQKYSDGYFFDLSRYGVGQTWNVGAGGARLSRNEASSMDAEQYRQSTEGDCMIAAPPAGPPETTDRNSEFTLDAHFLGNVGRFINHSCSPNLARQLVLVDTHDYRLPRIAFFAEKDIEPGEELVYDYGYRVGLVAGKTMKCECGSVNCKKILY</sequence>
<evidence type="ECO:0000256" key="7">
    <source>
        <dbReference type="ARBA" id="ARBA00022833"/>
    </source>
</evidence>
<dbReference type="Gene3D" id="2.170.270.10">
    <property type="entry name" value="SET domain"/>
    <property type="match status" value="1"/>
</dbReference>
<dbReference type="PROSITE" id="PS50016">
    <property type="entry name" value="ZF_PHD_2"/>
    <property type="match status" value="1"/>
</dbReference>
<evidence type="ECO:0000256" key="9">
    <source>
        <dbReference type="PROSITE-ProRule" id="PRU00146"/>
    </source>
</evidence>
<keyword evidence="2 15" id="KW-0489">Methyltransferase</keyword>
<protein>
    <submittedName>
        <fullName evidence="15">Histone-lysine N-methyltransferase ehmt2</fullName>
    </submittedName>
</protein>
<evidence type="ECO:0000256" key="3">
    <source>
        <dbReference type="ARBA" id="ARBA00022679"/>
    </source>
</evidence>
<dbReference type="InterPro" id="IPR051516">
    <property type="entry name" value="SETDB_methyltransferase"/>
</dbReference>
<feature type="compositionally biased region" description="Basic and acidic residues" evidence="10">
    <location>
        <begin position="49"/>
        <end position="58"/>
    </location>
</feature>
<dbReference type="Proteomes" id="UP000591131">
    <property type="component" value="Unassembled WGS sequence"/>
</dbReference>
<comment type="subcellular location">
    <subcellularLocation>
        <location evidence="1">Nucleus</location>
    </subcellularLocation>
</comment>
<reference evidence="15 16" key="1">
    <citation type="submission" date="2020-04" db="EMBL/GenBank/DDBJ databases">
        <title>Perkinsus chesapeaki whole genome sequence.</title>
        <authorList>
            <person name="Bogema D.R."/>
        </authorList>
    </citation>
    <scope>NUCLEOTIDE SEQUENCE [LARGE SCALE GENOMIC DNA]</scope>
    <source>
        <strain evidence="15">ATCC PRA-425</strain>
    </source>
</reference>
<dbReference type="PROSITE" id="PS50868">
    <property type="entry name" value="POST_SET"/>
    <property type="match status" value="1"/>
</dbReference>
<dbReference type="SUPFAM" id="SSF57903">
    <property type="entry name" value="FYVE/PHD zinc finger"/>
    <property type="match status" value="1"/>
</dbReference>
<dbReference type="GO" id="GO:0008270">
    <property type="term" value="F:zinc ion binding"/>
    <property type="evidence" value="ECO:0007669"/>
    <property type="project" value="UniProtKB-KW"/>
</dbReference>
<dbReference type="InterPro" id="IPR013083">
    <property type="entry name" value="Znf_RING/FYVE/PHD"/>
</dbReference>
<evidence type="ECO:0000256" key="5">
    <source>
        <dbReference type="ARBA" id="ARBA00022723"/>
    </source>
</evidence>
<evidence type="ECO:0000259" key="11">
    <source>
        <dbReference type="PROSITE" id="PS50016"/>
    </source>
</evidence>
<evidence type="ECO:0000256" key="4">
    <source>
        <dbReference type="ARBA" id="ARBA00022691"/>
    </source>
</evidence>
<dbReference type="GO" id="GO:0032259">
    <property type="term" value="P:methylation"/>
    <property type="evidence" value="ECO:0007669"/>
    <property type="project" value="UniProtKB-KW"/>
</dbReference>
<evidence type="ECO:0000256" key="6">
    <source>
        <dbReference type="ARBA" id="ARBA00022771"/>
    </source>
</evidence>
<feature type="domain" description="PHD-type" evidence="14">
    <location>
        <begin position="65"/>
        <end position="229"/>
    </location>
</feature>
<dbReference type="PANTHER" id="PTHR46024:SF1">
    <property type="entry name" value="HISTONE-LYSINE N-METHYLTRANSFERASE EGGLESS"/>
    <property type="match status" value="1"/>
</dbReference>
<dbReference type="Gene3D" id="3.30.40.10">
    <property type="entry name" value="Zinc/RING finger domain, C3HC4 (zinc finger)"/>
    <property type="match status" value="1"/>
</dbReference>
<name>A0A7J6L9I9_PERCH</name>
<comment type="caution">
    <text evidence="15">The sequence shown here is derived from an EMBL/GenBank/DDBJ whole genome shotgun (WGS) entry which is preliminary data.</text>
</comment>
<evidence type="ECO:0000259" key="12">
    <source>
        <dbReference type="PROSITE" id="PS50280"/>
    </source>
</evidence>
<dbReference type="Pfam" id="PF00856">
    <property type="entry name" value="SET"/>
    <property type="match status" value="1"/>
</dbReference>
<evidence type="ECO:0000256" key="2">
    <source>
        <dbReference type="ARBA" id="ARBA00022603"/>
    </source>
</evidence>
<organism evidence="15 16">
    <name type="scientific">Perkinsus chesapeaki</name>
    <name type="common">Clam parasite</name>
    <name type="synonym">Perkinsus andrewsi</name>
    <dbReference type="NCBI Taxonomy" id="330153"/>
    <lineage>
        <taxon>Eukaryota</taxon>
        <taxon>Sar</taxon>
        <taxon>Alveolata</taxon>
        <taxon>Perkinsozoa</taxon>
        <taxon>Perkinsea</taxon>
        <taxon>Perkinsida</taxon>
        <taxon>Perkinsidae</taxon>
        <taxon>Perkinsus</taxon>
    </lineage>
</organism>
<dbReference type="SMART" id="SM00317">
    <property type="entry name" value="SET"/>
    <property type="match status" value="1"/>
</dbReference>
<feature type="domain" description="Post-SET" evidence="13">
    <location>
        <begin position="672"/>
        <end position="688"/>
    </location>
</feature>
<feature type="region of interest" description="Disordered" evidence="10">
    <location>
        <begin position="1"/>
        <end position="58"/>
    </location>
</feature>
<evidence type="ECO:0000259" key="14">
    <source>
        <dbReference type="PROSITE" id="PS51533"/>
    </source>
</evidence>
<accession>A0A7J6L9I9</accession>
<keyword evidence="8" id="KW-0539">Nucleus</keyword>
<evidence type="ECO:0000256" key="10">
    <source>
        <dbReference type="SAM" id="MobiDB-lite"/>
    </source>
</evidence>
<dbReference type="InterPro" id="IPR019787">
    <property type="entry name" value="Znf_PHD-finger"/>
</dbReference>
<evidence type="ECO:0000256" key="1">
    <source>
        <dbReference type="ARBA" id="ARBA00004123"/>
    </source>
</evidence>
<proteinExistence type="predicted"/>
<evidence type="ECO:0000313" key="15">
    <source>
        <dbReference type="EMBL" id="KAF4655898.1"/>
    </source>
</evidence>
<evidence type="ECO:0000313" key="16">
    <source>
        <dbReference type="Proteomes" id="UP000591131"/>
    </source>
</evidence>
<keyword evidence="7" id="KW-0862">Zinc</keyword>
<keyword evidence="4" id="KW-0949">S-adenosyl-L-methionine</keyword>
<evidence type="ECO:0000259" key="13">
    <source>
        <dbReference type="PROSITE" id="PS50868"/>
    </source>
</evidence>
<feature type="domain" description="PHD-type" evidence="11">
    <location>
        <begin position="143"/>
        <end position="197"/>
    </location>
</feature>
<dbReference type="EMBL" id="JAAPAO010000630">
    <property type="protein sequence ID" value="KAF4655898.1"/>
    <property type="molecule type" value="Genomic_DNA"/>
</dbReference>
<keyword evidence="5" id="KW-0479">Metal-binding</keyword>
<dbReference type="InterPro" id="IPR025766">
    <property type="entry name" value="ADD"/>
</dbReference>
<dbReference type="GO" id="GO:0008168">
    <property type="term" value="F:methyltransferase activity"/>
    <property type="evidence" value="ECO:0007669"/>
    <property type="project" value="UniProtKB-KW"/>
</dbReference>
<keyword evidence="16" id="KW-1185">Reference proteome</keyword>
<gene>
    <name evidence="15" type="primary">EHMT2</name>
    <name evidence="15" type="ORF">FOL47_009246</name>
</gene>
<evidence type="ECO:0000256" key="8">
    <source>
        <dbReference type="ARBA" id="ARBA00023242"/>
    </source>
</evidence>
<feature type="domain" description="SET" evidence="12">
    <location>
        <begin position="492"/>
        <end position="663"/>
    </location>
</feature>
<dbReference type="GO" id="GO:0005634">
    <property type="term" value="C:nucleus"/>
    <property type="evidence" value="ECO:0007669"/>
    <property type="project" value="UniProtKB-SubCell"/>
</dbReference>
<dbReference type="AlphaFoldDB" id="A0A7J6L9I9"/>
<dbReference type="InterPro" id="IPR003616">
    <property type="entry name" value="Post-SET_dom"/>
</dbReference>